<evidence type="ECO:0000313" key="3">
    <source>
        <dbReference type="Proteomes" id="UP000283090"/>
    </source>
</evidence>
<comment type="caution">
    <text evidence="2">The sequence shown here is derived from an EMBL/GenBank/DDBJ whole genome shotgun (WGS) entry which is preliminary data.</text>
</comment>
<gene>
    <name evidence="2" type="ORF">DFL_000384</name>
</gene>
<dbReference type="EMBL" id="SAEB01000001">
    <property type="protein sequence ID" value="RVD89372.1"/>
    <property type="molecule type" value="Genomic_DNA"/>
</dbReference>
<dbReference type="Proteomes" id="UP000283090">
    <property type="component" value="Unassembled WGS sequence"/>
</dbReference>
<dbReference type="AlphaFoldDB" id="A0A437ADQ2"/>
<feature type="compositionally biased region" description="Basic and acidic residues" evidence="1">
    <location>
        <begin position="118"/>
        <end position="134"/>
    </location>
</feature>
<sequence>MSDTIQSPKEKKSLKSYFTAFSRKFSQKTVTSAQHLARSVTVSRSKSTKSSRKHSNTTTTTTSTSIASVFIPRRQSAQVNGTPAPRLPNIVYRSPDADFIESHMEAKIRSIGASNESGKGEEKEEVKEKKDRMEGYTIRIIDPSSNNET</sequence>
<feature type="compositionally biased region" description="Low complexity" evidence="1">
    <location>
        <begin position="56"/>
        <end position="65"/>
    </location>
</feature>
<reference evidence="2 3" key="1">
    <citation type="submission" date="2019-01" db="EMBL/GenBank/DDBJ databases">
        <title>Intercellular communication is required for trap formation in the nematode-trapping fungus Duddingtonia flagrans.</title>
        <authorList>
            <person name="Youssar L."/>
            <person name="Wernet V."/>
            <person name="Hensel N."/>
            <person name="Hildebrandt H.-G."/>
            <person name="Fischer R."/>
        </authorList>
    </citation>
    <scope>NUCLEOTIDE SEQUENCE [LARGE SCALE GENOMIC DNA]</scope>
    <source>
        <strain evidence="2 3">CBS H-5679</strain>
    </source>
</reference>
<accession>A0A437ADQ2</accession>
<evidence type="ECO:0000256" key="1">
    <source>
        <dbReference type="SAM" id="MobiDB-lite"/>
    </source>
</evidence>
<protein>
    <submittedName>
        <fullName evidence="2">Uncharacterized protein</fullName>
    </submittedName>
</protein>
<feature type="compositionally biased region" description="Basic residues" evidence="1">
    <location>
        <begin position="46"/>
        <end position="55"/>
    </location>
</feature>
<name>A0A437ADQ2_ARTFL</name>
<proteinExistence type="predicted"/>
<organism evidence="2 3">
    <name type="scientific">Arthrobotrys flagrans</name>
    <name type="common">Nematode-trapping fungus</name>
    <name type="synonym">Trichothecium flagrans</name>
    <dbReference type="NCBI Taxonomy" id="97331"/>
    <lineage>
        <taxon>Eukaryota</taxon>
        <taxon>Fungi</taxon>
        <taxon>Dikarya</taxon>
        <taxon>Ascomycota</taxon>
        <taxon>Pezizomycotina</taxon>
        <taxon>Orbiliomycetes</taxon>
        <taxon>Orbiliales</taxon>
        <taxon>Orbiliaceae</taxon>
        <taxon>Arthrobotrys</taxon>
    </lineage>
</organism>
<dbReference type="RefSeq" id="XP_067494916.1">
    <property type="nucleotide sequence ID" value="XM_067632833.1"/>
</dbReference>
<keyword evidence="3" id="KW-1185">Reference proteome</keyword>
<dbReference type="VEuPathDB" id="FungiDB:DFL_000384"/>
<feature type="region of interest" description="Disordered" evidence="1">
    <location>
        <begin position="110"/>
        <end position="149"/>
    </location>
</feature>
<evidence type="ECO:0000313" key="2">
    <source>
        <dbReference type="EMBL" id="RVD89372.1"/>
    </source>
</evidence>
<feature type="region of interest" description="Disordered" evidence="1">
    <location>
        <begin position="32"/>
        <end position="88"/>
    </location>
</feature>
<dbReference type="OrthoDB" id="5425339at2759"/>
<dbReference type="GeneID" id="93582695"/>